<dbReference type="SUPFAM" id="SSF47473">
    <property type="entry name" value="EF-hand"/>
    <property type="match status" value="1"/>
</dbReference>
<feature type="domain" description="EF-hand" evidence="2">
    <location>
        <begin position="20"/>
        <end position="55"/>
    </location>
</feature>
<evidence type="ECO:0000259" key="2">
    <source>
        <dbReference type="PROSITE" id="PS50222"/>
    </source>
</evidence>
<reference evidence="3 4" key="1">
    <citation type="journal article" date="2019" name="Nat. Plants">
        <title>Stout camphor tree genome fills gaps in understanding of flowering plant genome evolution.</title>
        <authorList>
            <person name="Chaw S.M."/>
            <person name="Liu Y.C."/>
            <person name="Wu Y.W."/>
            <person name="Wang H.Y."/>
            <person name="Lin C.I."/>
            <person name="Wu C.S."/>
            <person name="Ke H.M."/>
            <person name="Chang L.Y."/>
            <person name="Hsu C.Y."/>
            <person name="Yang H.T."/>
            <person name="Sudianto E."/>
            <person name="Hsu M.H."/>
            <person name="Wu K.P."/>
            <person name="Wang L.N."/>
            <person name="Leebens-Mack J.H."/>
            <person name="Tsai I.J."/>
        </authorList>
    </citation>
    <scope>NUCLEOTIDE SEQUENCE [LARGE SCALE GENOMIC DNA]</scope>
    <source>
        <strain evidence="4">cv. Chaw 1501</strain>
        <tissue evidence="3">Young leaves</tissue>
    </source>
</reference>
<gene>
    <name evidence="3" type="ORF">CKAN_00809700</name>
</gene>
<evidence type="ECO:0000313" key="4">
    <source>
        <dbReference type="Proteomes" id="UP000283530"/>
    </source>
</evidence>
<dbReference type="GO" id="GO:0005509">
    <property type="term" value="F:calcium ion binding"/>
    <property type="evidence" value="ECO:0007669"/>
    <property type="project" value="InterPro"/>
</dbReference>
<dbReference type="InterPro" id="IPR018247">
    <property type="entry name" value="EF_Hand_1_Ca_BS"/>
</dbReference>
<dbReference type="PANTHER" id="PTHR34574:SF12">
    <property type="entry name" value="CALCIUM-BINDING EF HAND FAMILY PROTEIN"/>
    <property type="match status" value="1"/>
</dbReference>
<dbReference type="PANTHER" id="PTHR34574">
    <property type="entry name" value="CALCIUM-BINDING EF-HAND FAMILY PROTEIN-RELATED"/>
    <property type="match status" value="1"/>
</dbReference>
<dbReference type="InterPro" id="IPR011992">
    <property type="entry name" value="EF-hand-dom_pair"/>
</dbReference>
<dbReference type="Pfam" id="PF13499">
    <property type="entry name" value="EF-hand_7"/>
    <property type="match status" value="1"/>
</dbReference>
<dbReference type="AlphaFoldDB" id="A0A3S3MGN4"/>
<proteinExistence type="predicted"/>
<dbReference type="PROSITE" id="PS00018">
    <property type="entry name" value="EF_HAND_1"/>
    <property type="match status" value="2"/>
</dbReference>
<dbReference type="InterPro" id="IPR002048">
    <property type="entry name" value="EF_hand_dom"/>
</dbReference>
<keyword evidence="1" id="KW-0106">Calcium</keyword>
<dbReference type="SMART" id="SM00054">
    <property type="entry name" value="EFh"/>
    <property type="match status" value="2"/>
</dbReference>
<protein>
    <submittedName>
        <fullName evidence="3">EF-hand domain-containing protein</fullName>
    </submittedName>
</protein>
<accession>A0A3S3MGN4</accession>
<evidence type="ECO:0000256" key="1">
    <source>
        <dbReference type="ARBA" id="ARBA00022837"/>
    </source>
</evidence>
<dbReference type="CDD" id="cd00051">
    <property type="entry name" value="EFh"/>
    <property type="match status" value="1"/>
</dbReference>
<name>A0A3S3MGN4_9MAGN</name>
<comment type="caution">
    <text evidence="3">The sequence shown here is derived from an EMBL/GenBank/DDBJ whole genome shotgun (WGS) entry which is preliminary data.</text>
</comment>
<dbReference type="PROSITE" id="PS50222">
    <property type="entry name" value="EF_HAND_2"/>
    <property type="match status" value="2"/>
</dbReference>
<dbReference type="Gene3D" id="1.10.238.10">
    <property type="entry name" value="EF-hand"/>
    <property type="match status" value="1"/>
</dbReference>
<feature type="domain" description="EF-hand" evidence="2">
    <location>
        <begin position="60"/>
        <end position="95"/>
    </location>
</feature>
<sequence>MSVAILNGPTVKEFVEDEEGFNKCLEERFTSLDVNGDGVLSKSELSKGFEGFKLLDGDWGSPEEIATMFERFDTDRNGTVDLNEFKVQMKEIMLAVARGIGDSPIQVALDSSSLLMKAVQLEAAKNKN</sequence>
<dbReference type="EMBL" id="QPKB01000003">
    <property type="protein sequence ID" value="RWR79522.1"/>
    <property type="molecule type" value="Genomic_DNA"/>
</dbReference>
<keyword evidence="4" id="KW-1185">Reference proteome</keyword>
<dbReference type="OrthoDB" id="186625at2759"/>
<dbReference type="Proteomes" id="UP000283530">
    <property type="component" value="Unassembled WGS sequence"/>
</dbReference>
<evidence type="ECO:0000313" key="3">
    <source>
        <dbReference type="EMBL" id="RWR79522.1"/>
    </source>
</evidence>
<organism evidence="3 4">
    <name type="scientific">Cinnamomum micranthum f. kanehirae</name>
    <dbReference type="NCBI Taxonomy" id="337451"/>
    <lineage>
        <taxon>Eukaryota</taxon>
        <taxon>Viridiplantae</taxon>
        <taxon>Streptophyta</taxon>
        <taxon>Embryophyta</taxon>
        <taxon>Tracheophyta</taxon>
        <taxon>Spermatophyta</taxon>
        <taxon>Magnoliopsida</taxon>
        <taxon>Magnoliidae</taxon>
        <taxon>Laurales</taxon>
        <taxon>Lauraceae</taxon>
        <taxon>Cinnamomum</taxon>
    </lineage>
</organism>